<sequence length="126" mass="13885">MPRKTASYREVVRFRISADEKAALSAVSEREGVPESEVIRRLLRADTGLFLPVADVDRPAIEGLQEQLRKIGGNLNQAVRAMNAGRVGYEPALAKSLAALLGMMQPMNRRLVAMSRAARARRSPDQ</sequence>
<keyword evidence="2" id="KW-1185">Reference proteome</keyword>
<evidence type="ECO:0000313" key="1">
    <source>
        <dbReference type="EMBL" id="SJM33770.1"/>
    </source>
</evidence>
<accession>A0A2P9ARH4</accession>
<dbReference type="EMBL" id="FUIG01000044">
    <property type="protein sequence ID" value="SJM33770.1"/>
    <property type="molecule type" value="Genomic_DNA"/>
</dbReference>
<name>A0A2P9ARH4_9HYPH</name>
<proteinExistence type="predicted"/>
<organism evidence="1 2">
    <name type="scientific">Mesorhizobium delmotii</name>
    <dbReference type="NCBI Taxonomy" id="1631247"/>
    <lineage>
        <taxon>Bacteria</taxon>
        <taxon>Pseudomonadati</taxon>
        <taxon>Pseudomonadota</taxon>
        <taxon>Alphaproteobacteria</taxon>
        <taxon>Hyphomicrobiales</taxon>
        <taxon>Phyllobacteriaceae</taxon>
        <taxon>Mesorhizobium</taxon>
    </lineage>
</organism>
<protein>
    <submittedName>
        <fullName evidence="1">Uncharacterized protein</fullName>
    </submittedName>
</protein>
<reference evidence="2" key="1">
    <citation type="submission" date="2016-12" db="EMBL/GenBank/DDBJ databases">
        <authorList>
            <person name="Brunel B."/>
        </authorList>
    </citation>
    <scope>NUCLEOTIDE SEQUENCE [LARGE SCALE GENOMIC DNA]</scope>
</reference>
<evidence type="ECO:0000313" key="2">
    <source>
        <dbReference type="Proteomes" id="UP000245698"/>
    </source>
</evidence>
<dbReference type="Proteomes" id="UP000245698">
    <property type="component" value="Unassembled WGS sequence"/>
</dbReference>
<dbReference type="AlphaFoldDB" id="A0A2P9ARH4"/>
<dbReference type="RefSeq" id="WP_123150431.1">
    <property type="nucleotide sequence ID" value="NZ_FUIG01000044.1"/>
</dbReference>
<gene>
    <name evidence="1" type="ORF">BQ8482_360171</name>
</gene>